<dbReference type="Proteomes" id="UP000184291">
    <property type="component" value="Unassembled WGS sequence"/>
</dbReference>
<dbReference type="EMBL" id="FQTT01000010">
    <property type="protein sequence ID" value="SHE25242.1"/>
    <property type="molecule type" value="Genomic_DNA"/>
</dbReference>
<keyword evidence="3" id="KW-1185">Reference proteome</keyword>
<dbReference type="STRING" id="1892869.ACGLYG10_1458"/>
<sequence length="703" mass="74301">MAVLYLNPDKLATTIKDLLDFANDCSHAISSIDEKCTDEYRPVDISDFRTRANNAIDRVKCRADDLAKAKDAIVAVNESGVGSMTADGGIRCEVPDGTTIDTINDLTAWSQATIDAHDLQTIIDGGLVVGSTSNGRTYDQVIEAMRERSGDPAYAAALINALGPENLTSLPLEVQEHYTASDDTGSHALRPEAGTELAELLGTLLASASTTWDKETCESMANTIKESVDDKGEWGRITVLNAMLDGHDADGNHVNDLEFNSTFLTALANNLDDLDWNTIKACADRATDPNTDRDIARYDKKDLGPYLGGQSFDPLAGVLDAMGNNPQAALDYLAKASECGDGSDMSLVEKLSKREWDEQGFAGFTAALAAASSQRPATNETTRRQANNVAGYGIHYLATNTDEGIYDDDAKARVALLLANCPAELTRAWNGDRTQVDPNTHQQLPAATAADLNALGYRVADSCDATATIAAQLAQYAHDRAQRDAASHAGDPDTQIADINKAYDRATVATGYLAGLADKKANDINSTAQNTADNHSEAAKTALSVLGTVAGAGFGAVGGPPTMVAGGAAGFEAAATLLEPVVEYDAAQVSSAAPSGMDKGLQAAAIQDAANAGLLKPEDYTITGYNDYTGKRAKTFTWIITNPDGTHTIDLTQADDPTMAPDEVSTWVEMVEAATGDYIFEDITDDFNGSYASGYDKGSMYGG</sequence>
<feature type="domain" description="DUF6571" evidence="1">
    <location>
        <begin position="1"/>
        <end position="698"/>
    </location>
</feature>
<proteinExistence type="predicted"/>
<name>A0A1M4RZ76_9ACTO</name>
<evidence type="ECO:0000259" key="1">
    <source>
        <dbReference type="Pfam" id="PF20211"/>
    </source>
</evidence>
<reference evidence="3" key="1">
    <citation type="submission" date="2016-09" db="EMBL/GenBank/DDBJ databases">
        <authorList>
            <person name="Strepis N."/>
        </authorList>
    </citation>
    <scope>NUCLEOTIDE SEQUENCE [LARGE SCALE GENOMIC DNA]</scope>
</reference>
<protein>
    <recommendedName>
        <fullName evidence="1">DUF6571 domain-containing protein</fullName>
    </recommendedName>
</protein>
<dbReference type="RefSeq" id="WP_073329800.1">
    <property type="nucleotide sequence ID" value="NZ_FQTT01000010.1"/>
</dbReference>
<accession>A0A1M4RZ76</accession>
<evidence type="ECO:0000313" key="2">
    <source>
        <dbReference type="EMBL" id="SHE25242.1"/>
    </source>
</evidence>
<dbReference type="InterPro" id="IPR046701">
    <property type="entry name" value="DUF6571"/>
</dbReference>
<evidence type="ECO:0000313" key="3">
    <source>
        <dbReference type="Proteomes" id="UP000184291"/>
    </source>
</evidence>
<dbReference type="AlphaFoldDB" id="A0A1M4RZ76"/>
<gene>
    <name evidence="2" type="ORF">ACGLYG10_1458</name>
</gene>
<organism evidence="2 3">
    <name type="scientific">Actinomyces glycerinitolerans</name>
    <dbReference type="NCBI Taxonomy" id="1892869"/>
    <lineage>
        <taxon>Bacteria</taxon>
        <taxon>Bacillati</taxon>
        <taxon>Actinomycetota</taxon>
        <taxon>Actinomycetes</taxon>
        <taxon>Actinomycetales</taxon>
        <taxon>Actinomycetaceae</taxon>
        <taxon>Actinomyces</taxon>
    </lineage>
</organism>
<dbReference type="Pfam" id="PF20211">
    <property type="entry name" value="DUF6571"/>
    <property type="match status" value="1"/>
</dbReference>